<dbReference type="EMBL" id="BRXY01000052">
    <property type="protein sequence ID" value="GMH58298.1"/>
    <property type="molecule type" value="Genomic_DNA"/>
</dbReference>
<evidence type="ECO:0008006" key="9">
    <source>
        <dbReference type="Google" id="ProtNLM"/>
    </source>
</evidence>
<organism evidence="7 8">
    <name type="scientific">Triparma strigata</name>
    <dbReference type="NCBI Taxonomy" id="1606541"/>
    <lineage>
        <taxon>Eukaryota</taxon>
        <taxon>Sar</taxon>
        <taxon>Stramenopiles</taxon>
        <taxon>Ochrophyta</taxon>
        <taxon>Bolidophyceae</taxon>
        <taxon>Parmales</taxon>
        <taxon>Triparmaceae</taxon>
        <taxon>Triparma</taxon>
    </lineage>
</organism>
<evidence type="ECO:0000313" key="7">
    <source>
        <dbReference type="EMBL" id="GMH58298.1"/>
    </source>
</evidence>
<dbReference type="GO" id="GO:0097020">
    <property type="term" value="F:COPII receptor activity"/>
    <property type="evidence" value="ECO:0007669"/>
    <property type="project" value="InterPro"/>
</dbReference>
<keyword evidence="3 6" id="KW-0812">Transmembrane</keyword>
<keyword evidence="8" id="KW-1185">Reference proteome</keyword>
<proteinExistence type="inferred from homology"/>
<evidence type="ECO:0000256" key="3">
    <source>
        <dbReference type="ARBA" id="ARBA00022692"/>
    </source>
</evidence>
<dbReference type="AlphaFoldDB" id="A0A9W6ZWB3"/>
<evidence type="ECO:0000256" key="5">
    <source>
        <dbReference type="ARBA" id="ARBA00023136"/>
    </source>
</evidence>
<evidence type="ECO:0000256" key="4">
    <source>
        <dbReference type="ARBA" id="ARBA00022989"/>
    </source>
</evidence>
<gene>
    <name evidence="7" type="ORF">TrST_g9601</name>
</gene>
<dbReference type="PANTHER" id="PTHR13144">
    <property type="entry name" value="TEX261 PROTEIN"/>
    <property type="match status" value="1"/>
</dbReference>
<feature type="transmembrane region" description="Helical" evidence="6">
    <location>
        <begin position="6"/>
        <end position="31"/>
    </location>
</feature>
<feature type="transmembrane region" description="Helical" evidence="6">
    <location>
        <begin position="120"/>
        <end position="138"/>
    </location>
</feature>
<dbReference type="GO" id="GO:0006888">
    <property type="term" value="P:endoplasmic reticulum to Golgi vesicle-mediated transport"/>
    <property type="evidence" value="ECO:0007669"/>
    <property type="project" value="InterPro"/>
</dbReference>
<keyword evidence="4 6" id="KW-1133">Transmembrane helix</keyword>
<dbReference type="Pfam" id="PF04148">
    <property type="entry name" value="Erv26"/>
    <property type="match status" value="1"/>
</dbReference>
<protein>
    <recommendedName>
        <fullName evidence="9">Protein TEX261</fullName>
    </recommendedName>
</protein>
<sequence>MSPGVIFWLISTLMGYVTLFLSALSIACGLYCAAEIAEEYSSMSLKVIKGTLGFVGVCHFLCLFSGVGFFTLLISSLCHLTYCLLLPKFPFVSPTSLASICSILAVLLNHYNWFQFFYSNYTPIFQVTGFFMLMIWIVPLELFVSLCMEGDGLPNEQRIGTGKGSNVFKGFVEVFREIWEKVAPKIGLKKVDGIRKMY</sequence>
<dbReference type="PANTHER" id="PTHR13144:SF0">
    <property type="entry name" value="PROTEIN TEX261"/>
    <property type="match status" value="1"/>
</dbReference>
<reference evidence="8" key="1">
    <citation type="journal article" date="2023" name="Commun. Biol.">
        <title>Genome analysis of Parmales, the sister group of diatoms, reveals the evolutionary specialization of diatoms from phago-mixotrophs to photoautotrophs.</title>
        <authorList>
            <person name="Ban H."/>
            <person name="Sato S."/>
            <person name="Yoshikawa S."/>
            <person name="Yamada K."/>
            <person name="Nakamura Y."/>
            <person name="Ichinomiya M."/>
            <person name="Sato N."/>
            <person name="Blanc-Mathieu R."/>
            <person name="Endo H."/>
            <person name="Kuwata A."/>
            <person name="Ogata H."/>
        </authorList>
    </citation>
    <scope>NUCLEOTIDE SEQUENCE [LARGE SCALE GENOMIC DNA]</scope>
    <source>
        <strain evidence="8">NIES 3701</strain>
    </source>
</reference>
<comment type="similarity">
    <text evidence="2">Belongs to the SVP26 family.</text>
</comment>
<feature type="transmembrane region" description="Helical" evidence="6">
    <location>
        <begin position="89"/>
        <end position="108"/>
    </location>
</feature>
<comment type="subcellular location">
    <subcellularLocation>
        <location evidence="1">Membrane</location>
        <topology evidence="1">Multi-pass membrane protein</topology>
    </subcellularLocation>
</comment>
<comment type="caution">
    <text evidence="7">The sequence shown here is derived from an EMBL/GenBank/DDBJ whole genome shotgun (WGS) entry which is preliminary data.</text>
</comment>
<accession>A0A9W6ZWB3</accession>
<evidence type="ECO:0000256" key="1">
    <source>
        <dbReference type="ARBA" id="ARBA00004141"/>
    </source>
</evidence>
<keyword evidence="5 6" id="KW-0472">Membrane</keyword>
<evidence type="ECO:0000313" key="8">
    <source>
        <dbReference type="Proteomes" id="UP001165085"/>
    </source>
</evidence>
<evidence type="ECO:0000256" key="6">
    <source>
        <dbReference type="SAM" id="Phobius"/>
    </source>
</evidence>
<dbReference type="InterPro" id="IPR007277">
    <property type="entry name" value="Svp26/Tex261"/>
</dbReference>
<dbReference type="OrthoDB" id="28257at2759"/>
<feature type="transmembrane region" description="Helical" evidence="6">
    <location>
        <begin position="52"/>
        <end position="77"/>
    </location>
</feature>
<dbReference type="GO" id="GO:0000139">
    <property type="term" value="C:Golgi membrane"/>
    <property type="evidence" value="ECO:0007669"/>
    <property type="project" value="TreeGrafter"/>
</dbReference>
<dbReference type="Proteomes" id="UP001165085">
    <property type="component" value="Unassembled WGS sequence"/>
</dbReference>
<dbReference type="GO" id="GO:0030134">
    <property type="term" value="C:COPII-coated ER to Golgi transport vesicle"/>
    <property type="evidence" value="ECO:0007669"/>
    <property type="project" value="TreeGrafter"/>
</dbReference>
<evidence type="ECO:0000256" key="2">
    <source>
        <dbReference type="ARBA" id="ARBA00008096"/>
    </source>
</evidence>
<name>A0A9W6ZWB3_9STRA</name>
<dbReference type="GO" id="GO:0005789">
    <property type="term" value="C:endoplasmic reticulum membrane"/>
    <property type="evidence" value="ECO:0007669"/>
    <property type="project" value="TreeGrafter"/>
</dbReference>